<evidence type="ECO:0000259" key="1">
    <source>
        <dbReference type="PROSITE" id="PS51339"/>
    </source>
</evidence>
<dbReference type="RefSeq" id="XP_020430139.1">
    <property type="nucleotide sequence ID" value="XM_020579464.1"/>
</dbReference>
<comment type="caution">
    <text evidence="2">The sequence shown here is derived from an EMBL/GenBank/DDBJ whole genome shotgun (WGS) entry which is preliminary data.</text>
</comment>
<name>D3BJD1_HETP5</name>
<protein>
    <recommendedName>
        <fullName evidence="1">Myotubularin phosphatase domain-containing protein</fullName>
    </recommendedName>
</protein>
<dbReference type="AlphaFoldDB" id="D3BJD1"/>
<dbReference type="PROSITE" id="PS51339">
    <property type="entry name" value="PPASE_MYOTUBULARIN"/>
    <property type="match status" value="1"/>
</dbReference>
<dbReference type="EMBL" id="ADBJ01000038">
    <property type="protein sequence ID" value="EFA78011.1"/>
    <property type="molecule type" value="Genomic_DNA"/>
</dbReference>
<dbReference type="InterPro" id="IPR010569">
    <property type="entry name" value="Myotubularin-like_Pase_dom"/>
</dbReference>
<dbReference type="Proteomes" id="UP000001396">
    <property type="component" value="Unassembled WGS sequence"/>
</dbReference>
<accession>D3BJD1</accession>
<dbReference type="SUPFAM" id="SSF52799">
    <property type="entry name" value="(Phosphotyrosine protein) phosphatases II"/>
    <property type="match status" value="1"/>
</dbReference>
<evidence type="ECO:0000313" key="3">
    <source>
        <dbReference type="Proteomes" id="UP000001396"/>
    </source>
</evidence>
<organism evidence="2 3">
    <name type="scientific">Heterostelium pallidum (strain ATCC 26659 / Pp 5 / PN500)</name>
    <name type="common">Cellular slime mold</name>
    <name type="synonym">Polysphondylium pallidum</name>
    <dbReference type="NCBI Taxonomy" id="670386"/>
    <lineage>
        <taxon>Eukaryota</taxon>
        <taxon>Amoebozoa</taxon>
        <taxon>Evosea</taxon>
        <taxon>Eumycetozoa</taxon>
        <taxon>Dictyostelia</taxon>
        <taxon>Acytosteliales</taxon>
        <taxon>Acytosteliaceae</taxon>
        <taxon>Heterostelium</taxon>
    </lineage>
</organism>
<proteinExistence type="predicted"/>
<reference evidence="2 3" key="1">
    <citation type="journal article" date="2011" name="Genome Res.">
        <title>Phylogeny-wide analysis of social amoeba genomes highlights ancient origins for complex intercellular communication.</title>
        <authorList>
            <person name="Heidel A.J."/>
            <person name="Lawal H.M."/>
            <person name="Felder M."/>
            <person name="Schilde C."/>
            <person name="Helps N.R."/>
            <person name="Tunggal B."/>
            <person name="Rivero F."/>
            <person name="John U."/>
            <person name="Schleicher M."/>
            <person name="Eichinger L."/>
            <person name="Platzer M."/>
            <person name="Noegel A.A."/>
            <person name="Schaap P."/>
            <person name="Gloeckner G."/>
        </authorList>
    </citation>
    <scope>NUCLEOTIDE SEQUENCE [LARGE SCALE GENOMIC DNA]</scope>
    <source>
        <strain evidence="3">ATCC 26659 / Pp 5 / PN500</strain>
    </source>
</reference>
<dbReference type="PANTHER" id="PTHR10807:SF113">
    <property type="entry name" value="SERINE_THREONINE-PROTEIN KINASE PATS1-RELATED"/>
    <property type="match status" value="1"/>
</dbReference>
<keyword evidence="3" id="KW-1185">Reference proteome</keyword>
<dbReference type="Pfam" id="PF06602">
    <property type="entry name" value="Myotub-related"/>
    <property type="match status" value="1"/>
</dbReference>
<dbReference type="InParanoid" id="D3BJD1"/>
<dbReference type="GO" id="GO:0004438">
    <property type="term" value="F:phosphatidylinositol-3-phosphate phosphatase activity"/>
    <property type="evidence" value="ECO:0007669"/>
    <property type="project" value="TreeGrafter"/>
</dbReference>
<dbReference type="InterPro" id="IPR030564">
    <property type="entry name" value="Myotubularin"/>
</dbReference>
<feature type="domain" description="Myotubularin phosphatase" evidence="1">
    <location>
        <begin position="45"/>
        <end position="222"/>
    </location>
</feature>
<sequence length="222" mass="24770">MIGFPSGSPHLAAFVAHLDSLNIPNAQNLFAFASAPKPTDQLCHAFDDTAQQHEFNRLSLDWSKWRVTNVNSNFKICRHYPKNSIIPKSVNDHNLIVSSKYRNTRFPFLAYYHNSRQTSLTRASAPYFALHTNHAENSCEQDIQLLEAINSDSKHPLLIVDTGSIASYVPPKSADASGGPSQLAEMGADHSYGVAQPVESNHHCIRHCCRRTGERTERVDSK</sequence>
<dbReference type="GO" id="GO:0016020">
    <property type="term" value="C:membrane"/>
    <property type="evidence" value="ECO:0007669"/>
    <property type="project" value="TreeGrafter"/>
</dbReference>
<dbReference type="PANTHER" id="PTHR10807">
    <property type="entry name" value="MYOTUBULARIN-RELATED"/>
    <property type="match status" value="1"/>
</dbReference>
<dbReference type="GO" id="GO:0005737">
    <property type="term" value="C:cytoplasm"/>
    <property type="evidence" value="ECO:0007669"/>
    <property type="project" value="TreeGrafter"/>
</dbReference>
<dbReference type="InterPro" id="IPR029021">
    <property type="entry name" value="Prot-tyrosine_phosphatase-like"/>
</dbReference>
<evidence type="ECO:0000313" key="2">
    <source>
        <dbReference type="EMBL" id="EFA78011.1"/>
    </source>
</evidence>
<gene>
    <name evidence="2" type="ORF">PPL_08656</name>
</gene>
<dbReference type="GeneID" id="31364135"/>
<dbReference type="STRING" id="670386.D3BJD1"/>
<dbReference type="GO" id="GO:0046856">
    <property type="term" value="P:phosphatidylinositol dephosphorylation"/>
    <property type="evidence" value="ECO:0007669"/>
    <property type="project" value="TreeGrafter"/>
</dbReference>